<keyword evidence="2" id="KW-1003">Cell membrane</keyword>
<evidence type="ECO:0000256" key="5">
    <source>
        <dbReference type="ARBA" id="ARBA00023136"/>
    </source>
</evidence>
<feature type="transmembrane region" description="Helical" evidence="6">
    <location>
        <begin position="328"/>
        <end position="345"/>
    </location>
</feature>
<dbReference type="Pfam" id="PF13567">
    <property type="entry name" value="DUF4131"/>
    <property type="match status" value="1"/>
</dbReference>
<feature type="transmembrane region" description="Helical" evidence="6">
    <location>
        <begin position="274"/>
        <end position="294"/>
    </location>
</feature>
<feature type="transmembrane region" description="Helical" evidence="6">
    <location>
        <begin position="34"/>
        <end position="55"/>
    </location>
</feature>
<dbReference type="Pfam" id="PF03772">
    <property type="entry name" value="Competence"/>
    <property type="match status" value="1"/>
</dbReference>
<keyword evidence="3 6" id="KW-0812">Transmembrane</keyword>
<dbReference type="Proteomes" id="UP000094313">
    <property type="component" value="Chromosome"/>
</dbReference>
<evidence type="ECO:0000256" key="6">
    <source>
        <dbReference type="SAM" id="Phobius"/>
    </source>
</evidence>
<feature type="domain" description="DUF4131" evidence="8">
    <location>
        <begin position="42"/>
        <end position="207"/>
    </location>
</feature>
<evidence type="ECO:0000256" key="2">
    <source>
        <dbReference type="ARBA" id="ARBA00022475"/>
    </source>
</evidence>
<feature type="transmembrane region" description="Helical" evidence="6">
    <location>
        <begin position="67"/>
        <end position="86"/>
    </location>
</feature>
<evidence type="ECO:0000313" key="10">
    <source>
        <dbReference type="Proteomes" id="UP000094313"/>
    </source>
</evidence>
<reference evidence="9 10" key="1">
    <citation type="submission" date="2016-08" db="EMBL/GenBank/DDBJ databases">
        <authorList>
            <person name="Seilhamer J.J."/>
        </authorList>
    </citation>
    <scope>NUCLEOTIDE SEQUENCE [LARGE SCALE GENOMIC DNA]</scope>
    <source>
        <strain evidence="9 10">DX4</strain>
    </source>
</reference>
<dbReference type="InterPro" id="IPR025405">
    <property type="entry name" value="DUF4131"/>
</dbReference>
<sequence>MFPSHQHALTFMRILIPYSAGIGFFYNFKFVSGILVLISFNLLLFISLIVINTYYKQCKAYRFKVLTGFLLQLLMFFFGGLSAMSYNQSLKSDYFAKVPSRYLKVQINEEPQYKAGIWRFKAKVMLAYQIRADSRGQEMQLLPRSASGMIMLAIKTPVDIPLPLRYGEELIIPSLFSEVKPPHLRSEFDFKSWLATQNIYHQSFLNRDQYLKLAGNYGNPIRRFALQLRQQQLMRYVQLIKNKEAVALASTLILGYRADLSQEILNIYAKTGTIHALSVSGMHVGLIYMVLNYLLGFLNYSKRGKLFKLILILPVIWFYALLTGLSPSVLRAVLMLSVFLIAKSSSRPANSYNITAFSAFCLLLYNPFLLWDIGFQLSFLAVSGLVYLQPKIQQSWYIENKWLNKLWGAVAMSLAAQLFTFPSSVYYFHQFPLYFLLSNLFILIPIALLMYLGIVVLFPGFGFLAPVFEWLISFTNQGLQWISGLPFSSLSGIWIDKAMYLLLCLTLTLLIPAIVHHQKRVLFAALTTLLILQSFLSYEQIMAYRQCRIISFRIPRQQAVAYIFSNHAIVCTGLKREDKDFVYFIQPALDQHKVKSIKLIPSIFSAKNP</sequence>
<evidence type="ECO:0000313" key="9">
    <source>
        <dbReference type="EMBL" id="AOM79008.1"/>
    </source>
</evidence>
<dbReference type="PANTHER" id="PTHR30619:SF1">
    <property type="entry name" value="RECOMBINATION PROTEIN 2"/>
    <property type="match status" value="1"/>
</dbReference>
<feature type="transmembrane region" description="Helical" evidence="6">
    <location>
        <begin position="499"/>
        <end position="515"/>
    </location>
</feature>
<feature type="transmembrane region" description="Helical" evidence="6">
    <location>
        <begin position="7"/>
        <end position="28"/>
    </location>
</feature>
<dbReference type="InterPro" id="IPR052159">
    <property type="entry name" value="Competence_DNA_uptake"/>
</dbReference>
<proteinExistence type="predicted"/>
<keyword evidence="5 6" id="KW-0472">Membrane</keyword>
<feature type="domain" description="ComEC/Rec2-related protein" evidence="7">
    <location>
        <begin position="252"/>
        <end position="511"/>
    </location>
</feature>
<dbReference type="InterPro" id="IPR004477">
    <property type="entry name" value="ComEC_N"/>
</dbReference>
<protein>
    <recommendedName>
        <fullName evidence="11">Competence protein ComEC</fullName>
    </recommendedName>
</protein>
<dbReference type="AlphaFoldDB" id="A0A1D7QK11"/>
<evidence type="ECO:0000256" key="1">
    <source>
        <dbReference type="ARBA" id="ARBA00004651"/>
    </source>
</evidence>
<dbReference type="RefSeq" id="WP_069380671.1">
    <property type="nucleotide sequence ID" value="NZ_CP017141.1"/>
</dbReference>
<feature type="transmembrane region" description="Helical" evidence="6">
    <location>
        <begin position="440"/>
        <end position="461"/>
    </location>
</feature>
<dbReference type="EMBL" id="CP017141">
    <property type="protein sequence ID" value="AOM79008.1"/>
    <property type="molecule type" value="Genomic_DNA"/>
</dbReference>
<comment type="subcellular location">
    <subcellularLocation>
        <location evidence="1">Cell membrane</location>
        <topology evidence="1">Multi-pass membrane protein</topology>
    </subcellularLocation>
</comment>
<evidence type="ECO:0008006" key="11">
    <source>
        <dbReference type="Google" id="ProtNLM"/>
    </source>
</evidence>
<evidence type="ECO:0000256" key="3">
    <source>
        <dbReference type="ARBA" id="ARBA00022692"/>
    </source>
</evidence>
<dbReference type="PANTHER" id="PTHR30619">
    <property type="entry name" value="DNA INTERNALIZATION/COMPETENCE PROTEIN COMEC/REC2"/>
    <property type="match status" value="1"/>
</dbReference>
<gene>
    <name evidence="9" type="ORF">BFS30_18630</name>
</gene>
<dbReference type="NCBIfam" id="TIGR00360">
    <property type="entry name" value="ComEC_N-term"/>
    <property type="match status" value="1"/>
</dbReference>
<evidence type="ECO:0000256" key="4">
    <source>
        <dbReference type="ARBA" id="ARBA00022989"/>
    </source>
</evidence>
<keyword evidence="4 6" id="KW-1133">Transmembrane helix</keyword>
<keyword evidence="10" id="KW-1185">Reference proteome</keyword>
<dbReference type="KEGG" id="psty:BFS30_18630"/>
<evidence type="ECO:0000259" key="7">
    <source>
        <dbReference type="Pfam" id="PF03772"/>
    </source>
</evidence>
<evidence type="ECO:0000259" key="8">
    <source>
        <dbReference type="Pfam" id="PF13567"/>
    </source>
</evidence>
<name>A0A1D7QK11_9SPHI</name>
<dbReference type="GO" id="GO:0005886">
    <property type="term" value="C:plasma membrane"/>
    <property type="evidence" value="ECO:0007669"/>
    <property type="project" value="UniProtKB-SubCell"/>
</dbReference>
<accession>A0A1D7QK11</accession>
<feature type="transmembrane region" description="Helical" evidence="6">
    <location>
        <begin position="521"/>
        <end position="538"/>
    </location>
</feature>
<dbReference type="OrthoDB" id="9761531at2"/>
<feature type="transmembrane region" description="Helical" evidence="6">
    <location>
        <begin position="406"/>
        <end position="428"/>
    </location>
</feature>
<feature type="transmembrane region" description="Helical" evidence="6">
    <location>
        <begin position="357"/>
        <end position="386"/>
    </location>
</feature>
<organism evidence="9 10">
    <name type="scientific">Pedobacter steynii</name>
    <dbReference type="NCBI Taxonomy" id="430522"/>
    <lineage>
        <taxon>Bacteria</taxon>
        <taxon>Pseudomonadati</taxon>
        <taxon>Bacteroidota</taxon>
        <taxon>Sphingobacteriia</taxon>
        <taxon>Sphingobacteriales</taxon>
        <taxon>Sphingobacteriaceae</taxon>
        <taxon>Pedobacter</taxon>
    </lineage>
</organism>